<dbReference type="PIRSF" id="PIRSF005859">
    <property type="entry name" value="PBR"/>
    <property type="match status" value="1"/>
</dbReference>
<keyword evidence="5 6" id="KW-0472">Membrane</keyword>
<keyword evidence="8" id="KW-1185">Reference proteome</keyword>
<reference evidence="7 8" key="1">
    <citation type="submission" date="2017-02" db="EMBL/GenBank/DDBJ databases">
        <authorList>
            <person name="Peterson S.W."/>
        </authorList>
    </citation>
    <scope>NUCLEOTIDE SEQUENCE [LARGE SCALE GENOMIC DNA]</scope>
    <source>
        <strain evidence="7 8">CIP104813</strain>
    </source>
</reference>
<dbReference type="Proteomes" id="UP000195981">
    <property type="component" value="Unassembled WGS sequence"/>
</dbReference>
<dbReference type="Pfam" id="PF03073">
    <property type="entry name" value="TspO_MBR"/>
    <property type="match status" value="1"/>
</dbReference>
<organism evidence="7 8">
    <name type="scientific">Brachybacterium nesterenkovii</name>
    <dbReference type="NCBI Taxonomy" id="47847"/>
    <lineage>
        <taxon>Bacteria</taxon>
        <taxon>Bacillati</taxon>
        <taxon>Actinomycetota</taxon>
        <taxon>Actinomycetes</taxon>
        <taxon>Micrococcales</taxon>
        <taxon>Dermabacteraceae</taxon>
        <taxon>Brachybacterium</taxon>
    </lineage>
</organism>
<name>A0A1X6X856_9MICO</name>
<sequence>MTTPTRTCRTWTRAIAGTALCALSGSIATDPDSPWYRSLDKPSWQPPPVAFPLVWTGLYCSLAATCARAITALDAEDRGAEARGLERALLANLVLNQAWSWTFFRSHRLTAATLNAAALAASSADLARRAGRADRRRALELVPYTAWCSFATALTAAIARRNRR</sequence>
<keyword evidence="4 6" id="KW-1133">Transmembrane helix</keyword>
<keyword evidence="3 6" id="KW-0812">Transmembrane</keyword>
<evidence type="ECO:0000256" key="1">
    <source>
        <dbReference type="ARBA" id="ARBA00004141"/>
    </source>
</evidence>
<comment type="similarity">
    <text evidence="2">Belongs to the TspO/BZRP family.</text>
</comment>
<dbReference type="PANTHER" id="PTHR10057:SF0">
    <property type="entry name" value="TRANSLOCATOR PROTEIN"/>
    <property type="match status" value="1"/>
</dbReference>
<dbReference type="EMBL" id="FWFG01000109">
    <property type="protein sequence ID" value="SLM95319.1"/>
    <property type="molecule type" value="Genomic_DNA"/>
</dbReference>
<dbReference type="InterPro" id="IPR038330">
    <property type="entry name" value="TspO/MBR-related_sf"/>
</dbReference>
<feature type="transmembrane region" description="Helical" evidence="6">
    <location>
        <begin position="141"/>
        <end position="159"/>
    </location>
</feature>
<gene>
    <name evidence="7" type="ORF">FM110_12560</name>
</gene>
<accession>A0A1X6X856</accession>
<dbReference type="GO" id="GO:0016020">
    <property type="term" value="C:membrane"/>
    <property type="evidence" value="ECO:0007669"/>
    <property type="project" value="UniProtKB-SubCell"/>
</dbReference>
<dbReference type="Gene3D" id="1.20.1260.100">
    <property type="entry name" value="TspO/MBR protein"/>
    <property type="match status" value="1"/>
</dbReference>
<protein>
    <submittedName>
        <fullName evidence="7">Tryptophan-rich sensory protein</fullName>
    </submittedName>
</protein>
<dbReference type="InterPro" id="IPR004307">
    <property type="entry name" value="TspO_MBR"/>
</dbReference>
<dbReference type="GO" id="GO:0033013">
    <property type="term" value="P:tetrapyrrole metabolic process"/>
    <property type="evidence" value="ECO:0007669"/>
    <property type="project" value="UniProtKB-ARBA"/>
</dbReference>
<proteinExistence type="inferred from homology"/>
<dbReference type="RefSeq" id="WP_087105094.1">
    <property type="nucleotide sequence ID" value="NZ_FWFG01000109.1"/>
</dbReference>
<evidence type="ECO:0000313" key="8">
    <source>
        <dbReference type="Proteomes" id="UP000195981"/>
    </source>
</evidence>
<comment type="subcellular location">
    <subcellularLocation>
        <location evidence="1">Membrane</location>
        <topology evidence="1">Multi-pass membrane protein</topology>
    </subcellularLocation>
</comment>
<evidence type="ECO:0000313" key="7">
    <source>
        <dbReference type="EMBL" id="SLM95319.1"/>
    </source>
</evidence>
<dbReference type="OrthoDB" id="9795496at2"/>
<dbReference type="CDD" id="cd15904">
    <property type="entry name" value="TSPO_MBR"/>
    <property type="match status" value="1"/>
</dbReference>
<dbReference type="PANTHER" id="PTHR10057">
    <property type="entry name" value="PERIPHERAL-TYPE BENZODIAZEPINE RECEPTOR"/>
    <property type="match status" value="1"/>
</dbReference>
<dbReference type="AlphaFoldDB" id="A0A1X6X856"/>
<evidence type="ECO:0000256" key="2">
    <source>
        <dbReference type="ARBA" id="ARBA00007524"/>
    </source>
</evidence>
<evidence type="ECO:0000256" key="4">
    <source>
        <dbReference type="ARBA" id="ARBA00022989"/>
    </source>
</evidence>
<evidence type="ECO:0000256" key="5">
    <source>
        <dbReference type="ARBA" id="ARBA00023136"/>
    </source>
</evidence>
<evidence type="ECO:0000256" key="3">
    <source>
        <dbReference type="ARBA" id="ARBA00022692"/>
    </source>
</evidence>
<evidence type="ECO:0000256" key="6">
    <source>
        <dbReference type="SAM" id="Phobius"/>
    </source>
</evidence>
<dbReference type="FunFam" id="1.20.1260.100:FF:000001">
    <property type="entry name" value="translocator protein 2"/>
    <property type="match status" value="1"/>
</dbReference>